<dbReference type="InterPro" id="IPR027417">
    <property type="entry name" value="P-loop_NTPase"/>
</dbReference>
<keyword evidence="1" id="KW-0677">Repeat</keyword>
<feature type="region of interest" description="Disordered" evidence="2">
    <location>
        <begin position="1"/>
        <end position="39"/>
    </location>
</feature>
<sequence length="560" mass="63451">MSHHTRKPFVAPINHLHPESSLPNQSNNTGVPPPSIERVTSAPFQSLTPASTISHRLAPEEESHSARLTLSTTHVTPVVTPIYPAQQHGMFYQAHSFVLNQPSFQNFSSYNSVSGLDRLLENTMSDAFHNSAARYPPPKCHLETRKDYISQIVDWAVGESDRQEPILWMRGPFGVGKSAVAQSCAEELERRKKLISTVFFSRSNTNRDDPRRLFISIAYQITTRCQSFRGVIDSYIQMDPSFASKSASTQFQELLVTPISQIDIAQNGLDGCVVIIDGLDECRGTTEQCELIRIIAASAQNCTTPFRWFITSRPEDHITRTMNMPSVKSVISRIELPISREIDQEILTYLEAEFEDIRQQHSLPNSWPSEETLSILVEHSAGLWIYVATIVRFIRNENSFGPQDQLRIVLDLLKDIYISVGPNNPLAEMDLLYALILEHIPLAIRTTVRKLLLFWSACPGPIRQYNEKAGISYALCLSSDQLDRCCTALRSVMEFGRWCIKLYHASFLDFMKDPGRSKALCIHGQFLIDYRREALERMPKLFLDFDSTGAYDLVETIGLF</sequence>
<evidence type="ECO:0000313" key="4">
    <source>
        <dbReference type="EMBL" id="KAJ3569586.1"/>
    </source>
</evidence>
<name>A0AAD5VTQ6_9AGAR</name>
<protein>
    <recommendedName>
        <fullName evidence="3">Nephrocystin 3-like N-terminal domain-containing protein</fullName>
    </recommendedName>
</protein>
<evidence type="ECO:0000256" key="2">
    <source>
        <dbReference type="SAM" id="MobiDB-lite"/>
    </source>
</evidence>
<reference evidence="4" key="1">
    <citation type="submission" date="2022-07" db="EMBL/GenBank/DDBJ databases">
        <title>Genome Sequence of Leucocoprinus birnbaumii.</title>
        <authorList>
            <person name="Buettner E."/>
        </authorList>
    </citation>
    <scope>NUCLEOTIDE SEQUENCE</scope>
    <source>
        <strain evidence="4">VT141</strain>
    </source>
</reference>
<dbReference type="Proteomes" id="UP001213000">
    <property type="component" value="Unassembled WGS sequence"/>
</dbReference>
<dbReference type="Pfam" id="PF24883">
    <property type="entry name" value="NPHP3_N"/>
    <property type="match status" value="1"/>
</dbReference>
<feature type="compositionally biased region" description="Polar residues" evidence="2">
    <location>
        <begin position="21"/>
        <end position="30"/>
    </location>
</feature>
<dbReference type="Gene3D" id="3.40.50.300">
    <property type="entry name" value="P-loop containing nucleotide triphosphate hydrolases"/>
    <property type="match status" value="1"/>
</dbReference>
<dbReference type="EMBL" id="JANIEX010000280">
    <property type="protein sequence ID" value="KAJ3569586.1"/>
    <property type="molecule type" value="Genomic_DNA"/>
</dbReference>
<evidence type="ECO:0000259" key="3">
    <source>
        <dbReference type="Pfam" id="PF24883"/>
    </source>
</evidence>
<dbReference type="InterPro" id="IPR056884">
    <property type="entry name" value="NPHP3-like_N"/>
</dbReference>
<keyword evidence="5" id="KW-1185">Reference proteome</keyword>
<gene>
    <name evidence="4" type="ORF">NP233_g4957</name>
</gene>
<dbReference type="PANTHER" id="PTHR10039:SF16">
    <property type="entry name" value="GPI INOSITOL-DEACYLASE"/>
    <property type="match status" value="1"/>
</dbReference>
<evidence type="ECO:0000313" key="5">
    <source>
        <dbReference type="Proteomes" id="UP001213000"/>
    </source>
</evidence>
<evidence type="ECO:0000256" key="1">
    <source>
        <dbReference type="ARBA" id="ARBA00022737"/>
    </source>
</evidence>
<comment type="caution">
    <text evidence="4">The sequence shown here is derived from an EMBL/GenBank/DDBJ whole genome shotgun (WGS) entry which is preliminary data.</text>
</comment>
<accession>A0AAD5VTQ6</accession>
<dbReference type="PANTHER" id="PTHR10039">
    <property type="entry name" value="AMELOGENIN"/>
    <property type="match status" value="1"/>
</dbReference>
<organism evidence="4 5">
    <name type="scientific">Leucocoprinus birnbaumii</name>
    <dbReference type="NCBI Taxonomy" id="56174"/>
    <lineage>
        <taxon>Eukaryota</taxon>
        <taxon>Fungi</taxon>
        <taxon>Dikarya</taxon>
        <taxon>Basidiomycota</taxon>
        <taxon>Agaricomycotina</taxon>
        <taxon>Agaricomycetes</taxon>
        <taxon>Agaricomycetidae</taxon>
        <taxon>Agaricales</taxon>
        <taxon>Agaricineae</taxon>
        <taxon>Agaricaceae</taxon>
        <taxon>Leucocoprinus</taxon>
    </lineage>
</organism>
<feature type="domain" description="Nephrocystin 3-like N-terminal" evidence="3">
    <location>
        <begin position="153"/>
        <end position="313"/>
    </location>
</feature>
<dbReference type="AlphaFoldDB" id="A0AAD5VTQ6"/>
<dbReference type="SUPFAM" id="SSF52540">
    <property type="entry name" value="P-loop containing nucleoside triphosphate hydrolases"/>
    <property type="match status" value="1"/>
</dbReference>
<proteinExistence type="predicted"/>